<dbReference type="VEuPathDB" id="TrichDB:TRFO_23051"/>
<feature type="coiled-coil region" evidence="1">
    <location>
        <begin position="1"/>
        <end position="28"/>
    </location>
</feature>
<proteinExistence type="predicted"/>
<dbReference type="AlphaFoldDB" id="A0A1J4KAJ4"/>
<evidence type="ECO:0000256" key="1">
    <source>
        <dbReference type="SAM" id="Coils"/>
    </source>
</evidence>
<keyword evidence="3" id="KW-1185">Reference proteome</keyword>
<evidence type="ECO:0000313" key="2">
    <source>
        <dbReference type="EMBL" id="OHT08449.1"/>
    </source>
</evidence>
<name>A0A1J4KAJ4_9EUKA</name>
<accession>A0A1J4KAJ4</accession>
<protein>
    <submittedName>
        <fullName evidence="2">Uncharacterized protein</fullName>
    </submittedName>
</protein>
<keyword evidence="1" id="KW-0175">Coiled coil</keyword>
<evidence type="ECO:0000313" key="3">
    <source>
        <dbReference type="Proteomes" id="UP000179807"/>
    </source>
</evidence>
<gene>
    <name evidence="2" type="ORF">TRFO_23051</name>
</gene>
<dbReference type="GeneID" id="94837631"/>
<organism evidence="2 3">
    <name type="scientific">Tritrichomonas foetus</name>
    <dbReference type="NCBI Taxonomy" id="1144522"/>
    <lineage>
        <taxon>Eukaryota</taxon>
        <taxon>Metamonada</taxon>
        <taxon>Parabasalia</taxon>
        <taxon>Tritrichomonadida</taxon>
        <taxon>Tritrichomonadidae</taxon>
        <taxon>Tritrichomonas</taxon>
    </lineage>
</organism>
<sequence>MNQQFKDLQSLEERVSNLHQRVLGYKANSSESNMPKTSFIFNSNSNDPQQFQIAPTQLEFYDENWRDVIGYLHSNDKVQCYKALISIFDDQMNKKADLAELPEKADRQYVDYLLREISFASKKLLDEQLNTKFSGIHDQLEQTRADVATMKQHFDTQIEALKKELNHFKRALVDPSIDEDETVLVVQERHVNHHQKQSHVAPTSNLLPRIQRPKVFKDTYRKRTRPYVPQDLENIIKRDILIPK</sequence>
<dbReference type="EMBL" id="MLAK01000667">
    <property type="protein sequence ID" value="OHT08449.1"/>
    <property type="molecule type" value="Genomic_DNA"/>
</dbReference>
<comment type="caution">
    <text evidence="2">The sequence shown here is derived from an EMBL/GenBank/DDBJ whole genome shotgun (WGS) entry which is preliminary data.</text>
</comment>
<reference evidence="2" key="1">
    <citation type="submission" date="2016-10" db="EMBL/GenBank/DDBJ databases">
        <authorList>
            <person name="Benchimol M."/>
            <person name="Almeida L.G."/>
            <person name="Vasconcelos A.T."/>
            <person name="Perreira-Neves A."/>
            <person name="Rosa I.A."/>
            <person name="Tasca T."/>
            <person name="Bogo M.R."/>
            <person name="de Souza W."/>
        </authorList>
    </citation>
    <scope>NUCLEOTIDE SEQUENCE [LARGE SCALE GENOMIC DNA]</scope>
    <source>
        <strain evidence="2">K</strain>
    </source>
</reference>
<dbReference type="Proteomes" id="UP000179807">
    <property type="component" value="Unassembled WGS sequence"/>
</dbReference>
<dbReference type="RefSeq" id="XP_068361585.1">
    <property type="nucleotide sequence ID" value="XM_068502927.1"/>
</dbReference>